<gene>
    <name evidence="1" type="ORF">TIFTF001_018894</name>
</gene>
<comment type="caution">
    <text evidence="1">The sequence shown here is derived from an EMBL/GenBank/DDBJ whole genome shotgun (WGS) entry which is preliminary data.</text>
</comment>
<evidence type="ECO:0000313" key="2">
    <source>
        <dbReference type="Proteomes" id="UP001187192"/>
    </source>
</evidence>
<organism evidence="1 2">
    <name type="scientific">Ficus carica</name>
    <name type="common">Common fig</name>
    <dbReference type="NCBI Taxonomy" id="3494"/>
    <lineage>
        <taxon>Eukaryota</taxon>
        <taxon>Viridiplantae</taxon>
        <taxon>Streptophyta</taxon>
        <taxon>Embryophyta</taxon>
        <taxon>Tracheophyta</taxon>
        <taxon>Spermatophyta</taxon>
        <taxon>Magnoliopsida</taxon>
        <taxon>eudicotyledons</taxon>
        <taxon>Gunneridae</taxon>
        <taxon>Pentapetalae</taxon>
        <taxon>rosids</taxon>
        <taxon>fabids</taxon>
        <taxon>Rosales</taxon>
        <taxon>Moraceae</taxon>
        <taxon>Ficeae</taxon>
        <taxon>Ficus</taxon>
    </lineage>
</organism>
<accession>A0AA88ADB6</accession>
<dbReference type="Proteomes" id="UP001187192">
    <property type="component" value="Unassembled WGS sequence"/>
</dbReference>
<name>A0AA88ADB6_FICCA</name>
<keyword evidence="2" id="KW-1185">Reference proteome</keyword>
<reference evidence="1" key="1">
    <citation type="submission" date="2023-07" db="EMBL/GenBank/DDBJ databases">
        <title>draft genome sequence of fig (Ficus carica).</title>
        <authorList>
            <person name="Takahashi T."/>
            <person name="Nishimura K."/>
        </authorList>
    </citation>
    <scope>NUCLEOTIDE SEQUENCE</scope>
</reference>
<proteinExistence type="predicted"/>
<sequence length="65" mass="7368">MGTEVRFLDLSHGQYLDSRSELGSSFGISFQDGVRWWSGFRMGDGVGFHGRGRELDFRTGYGIEF</sequence>
<dbReference type="EMBL" id="BTGU01000032">
    <property type="protein sequence ID" value="GMN49725.1"/>
    <property type="molecule type" value="Genomic_DNA"/>
</dbReference>
<protein>
    <submittedName>
        <fullName evidence="1">Uncharacterized protein</fullName>
    </submittedName>
</protein>
<evidence type="ECO:0000313" key="1">
    <source>
        <dbReference type="EMBL" id="GMN49725.1"/>
    </source>
</evidence>
<dbReference type="AlphaFoldDB" id="A0AA88ADB6"/>